<dbReference type="InterPro" id="IPR036390">
    <property type="entry name" value="WH_DNA-bd_sf"/>
</dbReference>
<comment type="similarity">
    <text evidence="1">Belongs to the ROK (NagC/XylR) family.</text>
</comment>
<keyword evidence="3" id="KW-1185">Reference proteome</keyword>
<dbReference type="GO" id="GO:0016301">
    <property type="term" value="F:kinase activity"/>
    <property type="evidence" value="ECO:0007669"/>
    <property type="project" value="UniProtKB-KW"/>
</dbReference>
<protein>
    <submittedName>
        <fullName evidence="2">NBD/HSP70 family sugar kinase</fullName>
    </submittedName>
</protein>
<dbReference type="InterPro" id="IPR036388">
    <property type="entry name" value="WH-like_DNA-bd_sf"/>
</dbReference>
<dbReference type="InterPro" id="IPR000600">
    <property type="entry name" value="ROK"/>
</dbReference>
<name>A0ABX0SD54_9ACTN</name>
<reference evidence="2 3" key="1">
    <citation type="submission" date="2020-02" db="EMBL/GenBank/DDBJ databases">
        <title>Sequencing the genomes of 1000 actinobacteria strains.</title>
        <authorList>
            <person name="Klenk H.-P."/>
        </authorList>
    </citation>
    <scope>NUCLEOTIDE SEQUENCE [LARGE SCALE GENOMIC DNA]</scope>
    <source>
        <strain evidence="2 3">DSM 19609</strain>
    </source>
</reference>
<dbReference type="Pfam" id="PF00480">
    <property type="entry name" value="ROK"/>
    <property type="match status" value="1"/>
</dbReference>
<sequence>MTHTPSPRAARQRWSTASELLRLVHAEPGITRTQASDRLRLSSGASTELIERLRDARLLSEERAEASGRGRPTTLLAANPQGPLVVVVDLNTPRWRVLIADLTGNQKVVGAGDYGDREPAAFLSEIADIVATTQAGAPRRVRAVVAVVAGLVSGTELLQFTIRGWNDVDLGILTSRIPDPSHVQLIVGNDATLSGLAEARTGAARSARVALHILIAVGLGGTILVDGQPVTGAHGAAGEFGHLPFGDPTVPCPCGAYGCWDLMIDGRALARNRGDEPPSDPIAYAQHLLDAVRSGTSTSPRDKRAVDAVARALGAGIAGLVNIHDPEIVTIGGLATGIRAAAPAAFDDAYERGLMAFHRRLPPPIRDSVHQADGPVRGAIALAIDEITTPSALAAWEASNAD</sequence>
<dbReference type="RefSeq" id="WP_208390440.1">
    <property type="nucleotide sequence ID" value="NZ_BAAAOO010000002.1"/>
</dbReference>
<evidence type="ECO:0000313" key="2">
    <source>
        <dbReference type="EMBL" id="NIH56322.1"/>
    </source>
</evidence>
<evidence type="ECO:0000256" key="1">
    <source>
        <dbReference type="ARBA" id="ARBA00006479"/>
    </source>
</evidence>
<keyword evidence="2" id="KW-0808">Transferase</keyword>
<dbReference type="SUPFAM" id="SSF46785">
    <property type="entry name" value="Winged helix' DNA-binding domain"/>
    <property type="match status" value="1"/>
</dbReference>
<dbReference type="EMBL" id="JAAMOZ010000001">
    <property type="protein sequence ID" value="NIH56322.1"/>
    <property type="molecule type" value="Genomic_DNA"/>
</dbReference>
<dbReference type="PANTHER" id="PTHR18964:SF149">
    <property type="entry name" value="BIFUNCTIONAL UDP-N-ACETYLGLUCOSAMINE 2-EPIMERASE_N-ACETYLMANNOSAMINE KINASE"/>
    <property type="match status" value="1"/>
</dbReference>
<dbReference type="SUPFAM" id="SSF53067">
    <property type="entry name" value="Actin-like ATPase domain"/>
    <property type="match status" value="1"/>
</dbReference>
<dbReference type="Gene3D" id="3.30.420.40">
    <property type="match status" value="2"/>
</dbReference>
<accession>A0ABX0SD54</accession>
<keyword evidence="2" id="KW-0418">Kinase</keyword>
<dbReference type="PANTHER" id="PTHR18964">
    <property type="entry name" value="ROK (REPRESSOR, ORF, KINASE) FAMILY"/>
    <property type="match status" value="1"/>
</dbReference>
<dbReference type="Proteomes" id="UP000749311">
    <property type="component" value="Unassembled WGS sequence"/>
</dbReference>
<gene>
    <name evidence="2" type="ORF">FB473_000967</name>
</gene>
<dbReference type="Gene3D" id="1.10.10.10">
    <property type="entry name" value="Winged helix-like DNA-binding domain superfamily/Winged helix DNA-binding domain"/>
    <property type="match status" value="1"/>
</dbReference>
<organism evidence="2 3">
    <name type="scientific">Brooklawnia cerclae</name>
    <dbReference type="NCBI Taxonomy" id="349934"/>
    <lineage>
        <taxon>Bacteria</taxon>
        <taxon>Bacillati</taxon>
        <taxon>Actinomycetota</taxon>
        <taxon>Actinomycetes</taxon>
        <taxon>Propionibacteriales</taxon>
        <taxon>Propionibacteriaceae</taxon>
        <taxon>Brooklawnia</taxon>
    </lineage>
</organism>
<dbReference type="InterPro" id="IPR043129">
    <property type="entry name" value="ATPase_NBD"/>
</dbReference>
<proteinExistence type="inferred from homology"/>
<evidence type="ECO:0000313" key="3">
    <source>
        <dbReference type="Proteomes" id="UP000749311"/>
    </source>
</evidence>
<comment type="caution">
    <text evidence="2">The sequence shown here is derived from an EMBL/GenBank/DDBJ whole genome shotgun (WGS) entry which is preliminary data.</text>
</comment>